<dbReference type="Proteomes" id="UP000000814">
    <property type="component" value="Chromosome"/>
</dbReference>
<name>Q97G57_CLOAB</name>
<dbReference type="KEGG" id="cac:CA_C2512"/>
<protein>
    <submittedName>
        <fullName evidence="2">Uncharacterized protein</fullName>
    </submittedName>
</protein>
<keyword evidence="1" id="KW-1133">Transmembrane helix</keyword>
<keyword evidence="1" id="KW-0472">Membrane</keyword>
<evidence type="ECO:0000313" key="3">
    <source>
        <dbReference type="Proteomes" id="UP000000814"/>
    </source>
</evidence>
<proteinExistence type="predicted"/>
<gene>
    <name evidence="2" type="ordered locus">CA_C2512</name>
</gene>
<sequence length="61" mass="7215">MSYHDHLHLLTVRCHTISKLKSIFLFYLSLTFSSFYLWFIYIYLSIDFSSLLYLSSGTAPI</sequence>
<keyword evidence="3" id="KW-1185">Reference proteome</keyword>
<organism evidence="2 3">
    <name type="scientific">Clostridium acetobutylicum (strain ATCC 824 / DSM 792 / JCM 1419 / IAM 19013 / LMG 5710 / NBRC 13948 / NRRL B-527 / VKM B-1787 / 2291 / W)</name>
    <dbReference type="NCBI Taxonomy" id="272562"/>
    <lineage>
        <taxon>Bacteria</taxon>
        <taxon>Bacillati</taxon>
        <taxon>Bacillota</taxon>
        <taxon>Clostridia</taxon>
        <taxon>Eubacteriales</taxon>
        <taxon>Clostridiaceae</taxon>
        <taxon>Clostridium</taxon>
    </lineage>
</organism>
<reference evidence="2 3" key="1">
    <citation type="journal article" date="2001" name="J. Bacteriol.">
        <title>Genome sequence and comparative analysis of the solvent-producing bacterium Clostridium acetobutylicum.</title>
        <authorList>
            <person name="Nolling J."/>
            <person name="Breton G."/>
            <person name="Omelchenko M.V."/>
            <person name="Makarova K.S."/>
            <person name="Zeng Q."/>
            <person name="Gibson R."/>
            <person name="Lee H.M."/>
            <person name="Dubois J."/>
            <person name="Qiu D."/>
            <person name="Hitti J."/>
            <person name="Wolf Y.I."/>
            <person name="Tatusov R.L."/>
            <person name="Sabathe F."/>
            <person name="Doucette-Stamm L."/>
            <person name="Soucaille P."/>
            <person name="Daly M.J."/>
            <person name="Bennett G.N."/>
            <person name="Koonin E.V."/>
            <person name="Smith D.R."/>
        </authorList>
    </citation>
    <scope>NUCLEOTIDE SEQUENCE [LARGE SCALE GENOMIC DNA]</scope>
    <source>
        <strain evidence="3">ATCC 824 / DSM 792 / JCM 1419 / LMG 5710 / VKM B-1787</strain>
    </source>
</reference>
<keyword evidence="1" id="KW-0812">Transmembrane</keyword>
<feature type="transmembrane region" description="Helical" evidence="1">
    <location>
        <begin position="23"/>
        <end position="44"/>
    </location>
</feature>
<dbReference type="EMBL" id="AE001437">
    <property type="protein sequence ID" value="AAK80466.1"/>
    <property type="molecule type" value="Genomic_DNA"/>
</dbReference>
<dbReference type="PIR" id="G97209">
    <property type="entry name" value="G97209"/>
</dbReference>
<evidence type="ECO:0000256" key="1">
    <source>
        <dbReference type="SAM" id="Phobius"/>
    </source>
</evidence>
<accession>Q97G57</accession>
<dbReference type="HOGENOM" id="CLU_2914139_0_0_9"/>
<dbReference type="AlphaFoldDB" id="Q97G57"/>
<dbReference type="STRING" id="272562.CA_C2512"/>
<evidence type="ECO:0000313" key="2">
    <source>
        <dbReference type="EMBL" id="AAK80466.1"/>
    </source>
</evidence>